<keyword evidence="1" id="KW-1133">Transmembrane helix</keyword>
<dbReference type="RefSeq" id="WP_338251115.1">
    <property type="nucleotide sequence ID" value="NZ_AP028907.1"/>
</dbReference>
<evidence type="ECO:0000313" key="3">
    <source>
        <dbReference type="Proteomes" id="UP001341135"/>
    </source>
</evidence>
<evidence type="ECO:0000313" key="2">
    <source>
        <dbReference type="EMBL" id="BES80672.1"/>
    </source>
</evidence>
<dbReference type="EMBL" id="AP028907">
    <property type="protein sequence ID" value="BES80672.1"/>
    <property type="molecule type" value="Genomic_DNA"/>
</dbReference>
<keyword evidence="1" id="KW-0472">Membrane</keyword>
<proteinExistence type="predicted"/>
<name>A0ABM8ISZ0_9CREN</name>
<keyword evidence="3" id="KW-1185">Reference proteome</keyword>
<feature type="transmembrane region" description="Helical" evidence="1">
    <location>
        <begin position="202"/>
        <end position="227"/>
    </location>
</feature>
<dbReference type="InterPro" id="IPR036280">
    <property type="entry name" value="Multihaem_cyt_sf"/>
</dbReference>
<sequence>MRKNTRIAWATIAVALAVMAIPALVSVKASAQEQSQPYPFYPCTSCHQAMQLTGDRKAVPFHGIDLTKGAHRGLFCSNCHAPPTMIDLVNGAKVYIPGLHDTEKLKETNKVCEVCHPREVKDYNYLVHGNKTYVCQGGNVTRVIGYKGVGYAFHICPEYKNLKTIPARACVECHNPHDPTMPPASILPTPSERPAPPDESSIAYGTLAVVIGGLALVIGAFVLPLGYSRE</sequence>
<dbReference type="Proteomes" id="UP001341135">
    <property type="component" value="Chromosome"/>
</dbReference>
<accession>A0ABM8ISZ0</accession>
<reference evidence="2 3" key="1">
    <citation type="submission" date="2023-09" db="EMBL/GenBank/DDBJ databases">
        <title>Pyrofollis japonicus gen. nov. sp. nov., a novel member of the family Pyrodictiaceae isolated from the Iheya North hydrothermal field.</title>
        <authorList>
            <person name="Miyazaki U."/>
            <person name="Sanari M."/>
            <person name="Tame A."/>
            <person name="Kitajima M."/>
            <person name="Okamoto A."/>
            <person name="Sawayama S."/>
            <person name="Miyazaki J."/>
            <person name="Takai K."/>
            <person name="Nakagawa S."/>
        </authorList>
    </citation>
    <scope>NUCLEOTIDE SEQUENCE [LARGE SCALE GENOMIC DNA]</scope>
    <source>
        <strain evidence="2 3">AV2</strain>
    </source>
</reference>
<dbReference type="GeneID" id="89288265"/>
<organism evidence="2 3">
    <name type="scientific">Pyrodictium abyssi</name>
    <dbReference type="NCBI Taxonomy" id="54256"/>
    <lineage>
        <taxon>Archaea</taxon>
        <taxon>Thermoproteota</taxon>
        <taxon>Thermoprotei</taxon>
        <taxon>Desulfurococcales</taxon>
        <taxon>Pyrodictiaceae</taxon>
        <taxon>Pyrodictium</taxon>
    </lineage>
</organism>
<keyword evidence="1" id="KW-0812">Transmembrane</keyword>
<dbReference type="SUPFAM" id="SSF48695">
    <property type="entry name" value="Multiheme cytochromes"/>
    <property type="match status" value="1"/>
</dbReference>
<gene>
    <name evidence="2" type="ORF">PABY_02390</name>
</gene>
<evidence type="ECO:0000256" key="1">
    <source>
        <dbReference type="SAM" id="Phobius"/>
    </source>
</evidence>
<protein>
    <submittedName>
        <fullName evidence="2">Uncharacterized protein</fullName>
    </submittedName>
</protein>